<dbReference type="Pfam" id="PF00072">
    <property type="entry name" value="Response_reg"/>
    <property type="match status" value="1"/>
</dbReference>
<dbReference type="SUPFAM" id="SSF47384">
    <property type="entry name" value="Homodimeric domain of signal transducing histidine kinase"/>
    <property type="match status" value="1"/>
</dbReference>
<comment type="catalytic activity">
    <reaction evidence="1">
        <text>ATP + protein L-histidine = ADP + protein N-phospho-L-histidine.</text>
        <dbReference type="EC" id="2.7.13.3"/>
    </reaction>
</comment>
<feature type="domain" description="Histidine kinase" evidence="8">
    <location>
        <begin position="218"/>
        <end position="438"/>
    </location>
</feature>
<dbReference type="Proteomes" id="UP001169063">
    <property type="component" value="Unassembled WGS sequence"/>
</dbReference>
<dbReference type="EC" id="2.7.13.3" evidence="2"/>
<dbReference type="InterPro" id="IPR003594">
    <property type="entry name" value="HATPase_dom"/>
</dbReference>
<dbReference type="SMART" id="SM00448">
    <property type="entry name" value="REC"/>
    <property type="match status" value="1"/>
</dbReference>
<keyword evidence="7" id="KW-0812">Transmembrane</keyword>
<keyword evidence="5" id="KW-0418">Kinase</keyword>
<evidence type="ECO:0000256" key="1">
    <source>
        <dbReference type="ARBA" id="ARBA00000085"/>
    </source>
</evidence>
<dbReference type="CDD" id="cd00082">
    <property type="entry name" value="HisKA"/>
    <property type="match status" value="1"/>
</dbReference>
<keyword evidence="4" id="KW-0808">Transferase</keyword>
<evidence type="ECO:0000256" key="2">
    <source>
        <dbReference type="ARBA" id="ARBA00012438"/>
    </source>
</evidence>
<accession>A0ABT8SHP8</accession>
<evidence type="ECO:0000256" key="3">
    <source>
        <dbReference type="ARBA" id="ARBA00022553"/>
    </source>
</evidence>
<keyword evidence="10" id="KW-0547">Nucleotide-binding</keyword>
<dbReference type="PANTHER" id="PTHR43047">
    <property type="entry name" value="TWO-COMPONENT HISTIDINE PROTEIN KINASE"/>
    <property type="match status" value="1"/>
</dbReference>
<dbReference type="SMART" id="SM00388">
    <property type="entry name" value="HisKA"/>
    <property type="match status" value="1"/>
</dbReference>
<keyword evidence="7" id="KW-1133">Transmembrane helix</keyword>
<dbReference type="SUPFAM" id="SSF55874">
    <property type="entry name" value="ATPase domain of HSP90 chaperone/DNA topoisomerase II/histidine kinase"/>
    <property type="match status" value="1"/>
</dbReference>
<dbReference type="CDD" id="cd17546">
    <property type="entry name" value="REC_hyHK_CKI1_RcsC-like"/>
    <property type="match status" value="1"/>
</dbReference>
<dbReference type="Pfam" id="PF00512">
    <property type="entry name" value="HisKA"/>
    <property type="match status" value="1"/>
</dbReference>
<evidence type="ECO:0000259" key="8">
    <source>
        <dbReference type="PROSITE" id="PS50109"/>
    </source>
</evidence>
<dbReference type="InterPro" id="IPR003661">
    <property type="entry name" value="HisK_dim/P_dom"/>
</dbReference>
<name>A0ABT8SHP8_9CAUL</name>
<feature type="transmembrane region" description="Helical" evidence="7">
    <location>
        <begin position="107"/>
        <end position="126"/>
    </location>
</feature>
<dbReference type="InterPro" id="IPR036890">
    <property type="entry name" value="HATPase_C_sf"/>
</dbReference>
<dbReference type="InterPro" id="IPR005467">
    <property type="entry name" value="His_kinase_dom"/>
</dbReference>
<dbReference type="PROSITE" id="PS50109">
    <property type="entry name" value="HIS_KIN"/>
    <property type="match status" value="1"/>
</dbReference>
<dbReference type="Pfam" id="PF02518">
    <property type="entry name" value="HATPase_c"/>
    <property type="match status" value="1"/>
</dbReference>
<gene>
    <name evidence="10" type="ORF">Q0812_01255</name>
</gene>
<keyword evidence="11" id="KW-1185">Reference proteome</keyword>
<dbReference type="PRINTS" id="PR00344">
    <property type="entry name" value="BCTRLSENSOR"/>
</dbReference>
<reference evidence="10" key="1">
    <citation type="submission" date="2023-07" db="EMBL/GenBank/DDBJ databases">
        <title>Brevundimonas soil sp. nov., isolated from the soil of chemical plant.</title>
        <authorList>
            <person name="Wu N."/>
        </authorList>
    </citation>
    <scope>NUCLEOTIDE SEQUENCE</scope>
    <source>
        <strain evidence="10">XZ-24</strain>
    </source>
</reference>
<dbReference type="Gene3D" id="3.30.565.10">
    <property type="entry name" value="Histidine kinase-like ATPase, C-terminal domain"/>
    <property type="match status" value="1"/>
</dbReference>
<organism evidence="10 11">
    <name type="scientific">Peiella sedimenti</name>
    <dbReference type="NCBI Taxonomy" id="3061083"/>
    <lineage>
        <taxon>Bacteria</taxon>
        <taxon>Pseudomonadati</taxon>
        <taxon>Pseudomonadota</taxon>
        <taxon>Alphaproteobacteria</taxon>
        <taxon>Caulobacterales</taxon>
        <taxon>Caulobacteraceae</taxon>
        <taxon>Peiella</taxon>
    </lineage>
</organism>
<sequence>MQSVAENENQGWGEGVERRRKSLPQRLLLGCAAALIFSPLIGYGLATVWCAVYLAIQFVELAAFRPVARGEVADMGPVRNALATLALFLNAAAFSSLSIILWRECGLPGGIAAAFLVSAGCIYSVVNSIGSPRVLAPTLAAQFIYLALTPALLAWSGAEPTYVAAVVVAVGVFMAYVLSVSRTMQRYRALESSARIEAEARAAELTSVMQSKSMLLATVGHDLRTPISAMLAGVAELDRAPDPAVNRHARLIGDAANMMRGLLDDLLDHAKLEAGRLRVEPRPTNLRRLLAHTLRFWQAEAAKKGLKLRLSGSVQAPAWVEIDGTRLRQVLNNLMSNALKFTDEGHITVSLKAWPDGDNQASLMIEVADTGKGMDEGQLARLFTPFDQTRDGVAAAHGGTGLGLSISRELIHLMGGRLLARSVQGAGSAFTIGLTVPLAKPVDAETEVLFAPPVVRRATVQAADAPAPTLSPAAEVIEQVEDAEDVAATVVEGEPEEEGRPLRVLVVDDHEINRRAVQLILTPLGCDISTATDGLEALKALAVTPFDVVFMDVRMPELDGRETTRRLRAAAGPNQFAPVIAVTADTAEGDVQACLDAGMTSFVAKPLTPAVLLGALQAVLSPPAEDVSDDSSVQAA</sequence>
<dbReference type="RefSeq" id="WP_302108477.1">
    <property type="nucleotide sequence ID" value="NZ_JAUKTR010000001.1"/>
</dbReference>
<evidence type="ECO:0000256" key="6">
    <source>
        <dbReference type="PROSITE-ProRule" id="PRU00169"/>
    </source>
</evidence>
<dbReference type="InterPro" id="IPR011006">
    <property type="entry name" value="CheY-like_superfamily"/>
</dbReference>
<evidence type="ECO:0000256" key="7">
    <source>
        <dbReference type="SAM" id="Phobius"/>
    </source>
</evidence>
<feature type="modified residue" description="4-aspartylphosphate" evidence="6">
    <location>
        <position position="552"/>
    </location>
</feature>
<feature type="transmembrane region" description="Helical" evidence="7">
    <location>
        <begin position="27"/>
        <end position="45"/>
    </location>
</feature>
<keyword evidence="10" id="KW-0067">ATP-binding</keyword>
<keyword evidence="7" id="KW-0472">Membrane</keyword>
<dbReference type="SMART" id="SM00387">
    <property type="entry name" value="HATPase_c"/>
    <property type="match status" value="1"/>
</dbReference>
<feature type="domain" description="Response regulatory" evidence="9">
    <location>
        <begin position="503"/>
        <end position="620"/>
    </location>
</feature>
<evidence type="ECO:0000313" key="10">
    <source>
        <dbReference type="EMBL" id="MDO1558054.1"/>
    </source>
</evidence>
<evidence type="ECO:0000313" key="11">
    <source>
        <dbReference type="Proteomes" id="UP001169063"/>
    </source>
</evidence>
<comment type="caution">
    <text evidence="10">The sequence shown here is derived from an EMBL/GenBank/DDBJ whole genome shotgun (WGS) entry which is preliminary data.</text>
</comment>
<dbReference type="Gene3D" id="3.40.50.2300">
    <property type="match status" value="1"/>
</dbReference>
<dbReference type="InterPro" id="IPR001789">
    <property type="entry name" value="Sig_transdc_resp-reg_receiver"/>
</dbReference>
<evidence type="ECO:0000256" key="5">
    <source>
        <dbReference type="ARBA" id="ARBA00022777"/>
    </source>
</evidence>
<feature type="transmembrane region" description="Helical" evidence="7">
    <location>
        <begin position="80"/>
        <end position="101"/>
    </location>
</feature>
<protein>
    <recommendedName>
        <fullName evidence="2">histidine kinase</fullName>
        <ecNumber evidence="2">2.7.13.3</ecNumber>
    </recommendedName>
</protein>
<dbReference type="PROSITE" id="PS50110">
    <property type="entry name" value="RESPONSE_REGULATORY"/>
    <property type="match status" value="1"/>
</dbReference>
<proteinExistence type="predicted"/>
<evidence type="ECO:0000256" key="4">
    <source>
        <dbReference type="ARBA" id="ARBA00022679"/>
    </source>
</evidence>
<dbReference type="SUPFAM" id="SSF52172">
    <property type="entry name" value="CheY-like"/>
    <property type="match status" value="1"/>
</dbReference>
<feature type="transmembrane region" description="Helical" evidence="7">
    <location>
        <begin position="138"/>
        <end position="155"/>
    </location>
</feature>
<dbReference type="Gene3D" id="1.10.287.130">
    <property type="match status" value="1"/>
</dbReference>
<dbReference type="InterPro" id="IPR036097">
    <property type="entry name" value="HisK_dim/P_sf"/>
</dbReference>
<keyword evidence="3 6" id="KW-0597">Phosphoprotein</keyword>
<evidence type="ECO:0000259" key="9">
    <source>
        <dbReference type="PROSITE" id="PS50110"/>
    </source>
</evidence>
<dbReference type="CDD" id="cd16922">
    <property type="entry name" value="HATPase_EvgS-ArcB-TorS-like"/>
    <property type="match status" value="1"/>
</dbReference>
<feature type="transmembrane region" description="Helical" evidence="7">
    <location>
        <begin position="161"/>
        <end position="178"/>
    </location>
</feature>
<dbReference type="EMBL" id="JAUKTR010000001">
    <property type="protein sequence ID" value="MDO1558054.1"/>
    <property type="molecule type" value="Genomic_DNA"/>
</dbReference>
<dbReference type="GO" id="GO:0005524">
    <property type="term" value="F:ATP binding"/>
    <property type="evidence" value="ECO:0007669"/>
    <property type="project" value="UniProtKB-KW"/>
</dbReference>
<dbReference type="InterPro" id="IPR004358">
    <property type="entry name" value="Sig_transdc_His_kin-like_C"/>
</dbReference>